<evidence type="ECO:0000313" key="2">
    <source>
        <dbReference type="EMBL" id="KAK5986464.1"/>
    </source>
</evidence>
<feature type="transmembrane region" description="Helical" evidence="1">
    <location>
        <begin position="77"/>
        <end position="99"/>
    </location>
</feature>
<dbReference type="Proteomes" id="UP001331761">
    <property type="component" value="Unassembled WGS sequence"/>
</dbReference>
<gene>
    <name evidence="2" type="ORF">GCK32_021630</name>
</gene>
<evidence type="ECO:0000256" key="1">
    <source>
        <dbReference type="SAM" id="Phobius"/>
    </source>
</evidence>
<protein>
    <submittedName>
        <fullName evidence="2">Uncharacterized protein</fullName>
    </submittedName>
</protein>
<feature type="transmembrane region" description="Helical" evidence="1">
    <location>
        <begin position="7"/>
        <end position="25"/>
    </location>
</feature>
<comment type="caution">
    <text evidence="2">The sequence shown here is derived from an EMBL/GenBank/DDBJ whole genome shotgun (WGS) entry which is preliminary data.</text>
</comment>
<proteinExistence type="predicted"/>
<accession>A0AAN8J3P1</accession>
<sequence>MSILLQTFVECLLASFYIFVMIVIVSSKAKVFKNSFFSIFVATGKTSACISLLRLVKQGFRQISGNTSIKSLLMYTVIVFISTMLMCSLQIVVGIAVFIGNDRVFMSAIVQVSL</sequence>
<organism evidence="2 3">
    <name type="scientific">Trichostrongylus colubriformis</name>
    <name type="common">Black scour worm</name>
    <dbReference type="NCBI Taxonomy" id="6319"/>
    <lineage>
        <taxon>Eukaryota</taxon>
        <taxon>Metazoa</taxon>
        <taxon>Ecdysozoa</taxon>
        <taxon>Nematoda</taxon>
        <taxon>Chromadorea</taxon>
        <taxon>Rhabditida</taxon>
        <taxon>Rhabditina</taxon>
        <taxon>Rhabditomorpha</taxon>
        <taxon>Strongyloidea</taxon>
        <taxon>Trichostrongylidae</taxon>
        <taxon>Trichostrongylus</taxon>
    </lineage>
</organism>
<feature type="transmembrane region" description="Helical" evidence="1">
    <location>
        <begin position="37"/>
        <end position="56"/>
    </location>
</feature>
<keyword evidence="1" id="KW-1133">Transmembrane helix</keyword>
<dbReference type="AlphaFoldDB" id="A0AAN8J3P1"/>
<dbReference type="EMBL" id="WIXE01000587">
    <property type="protein sequence ID" value="KAK5986464.1"/>
    <property type="molecule type" value="Genomic_DNA"/>
</dbReference>
<keyword evidence="1" id="KW-0812">Transmembrane</keyword>
<evidence type="ECO:0000313" key="3">
    <source>
        <dbReference type="Proteomes" id="UP001331761"/>
    </source>
</evidence>
<keyword evidence="1" id="KW-0472">Membrane</keyword>
<keyword evidence="3" id="KW-1185">Reference proteome</keyword>
<reference evidence="2 3" key="1">
    <citation type="submission" date="2019-10" db="EMBL/GenBank/DDBJ databases">
        <title>Assembly and Annotation for the nematode Trichostrongylus colubriformis.</title>
        <authorList>
            <person name="Martin J."/>
        </authorList>
    </citation>
    <scope>NUCLEOTIDE SEQUENCE [LARGE SCALE GENOMIC DNA]</scope>
    <source>
        <strain evidence="2">G859</strain>
        <tissue evidence="2">Whole worm</tissue>
    </source>
</reference>
<name>A0AAN8J3P1_TRICO</name>